<dbReference type="PROSITE" id="PS00138">
    <property type="entry name" value="SUBTILASE_SER"/>
    <property type="match status" value="1"/>
</dbReference>
<sequence>MLARLLHATLLAAAFLAVTSEASPMRHGAIDMAPLMSSTTADAIPDHYLVVLKDEISADHVAEHHNWLATTLAFRAASADGEMADQIKHVYNVPNGVRGYAGRFSADVLHAIRNSPHVAYVEQDQVVRALGVQNDAPWGLSRISHRNKPDTAHYSEYPFAENAGEGVTVYVVDTGINYNHVDFEGRASWGITIPRRASDRDGNGHGTHCAGTIAGKRFGVAKKAKVVAVKVLGDNGSGSTSDVIKGIEWVVEQHQERRKKDKHAKSVANSSLGGGKSRVMDSTVNAAVEAGVHFAVAAGNDATNACNSSPAAAEKAITVGATSQNDAMAYFSNYGKCVDVFAPGHNILSTWTGSNTATNTISGTSMAAPHVAGLAAYVLSQHPNKDFTGEELKAHIVKTATKGKITGLPKPKEGGGPKQPTLPWPFPWPNPGGDAGDAGESPNVLIYTGKVRKNKKGRKASIAGVEIEVEEVAEGVKDIKLTKEDARRMLADLEDRAEEGLWAWLQNLVL</sequence>
<keyword evidence="4 6" id="KW-0720">Serine protease</keyword>
<dbReference type="EMBL" id="GG745332">
    <property type="protein sequence ID" value="KNE57775.1"/>
    <property type="molecule type" value="Genomic_DNA"/>
</dbReference>
<dbReference type="Gene3D" id="3.30.70.80">
    <property type="entry name" value="Peptidase S8 propeptide/proteinase inhibitor I9"/>
    <property type="match status" value="1"/>
</dbReference>
<dbReference type="InterPro" id="IPR010259">
    <property type="entry name" value="S8pro/Inhibitor_I9"/>
</dbReference>
<evidence type="ECO:0000256" key="2">
    <source>
        <dbReference type="ARBA" id="ARBA00022670"/>
    </source>
</evidence>
<keyword evidence="13" id="KW-1185">Reference proteome</keyword>
<evidence type="ECO:0000313" key="13">
    <source>
        <dbReference type="Proteomes" id="UP000054350"/>
    </source>
</evidence>
<dbReference type="VEuPathDB" id="FungiDB:AMAG_04627"/>
<dbReference type="InterPro" id="IPR015500">
    <property type="entry name" value="Peptidase_S8_subtilisin-rel"/>
</dbReference>
<evidence type="ECO:0008006" key="14">
    <source>
        <dbReference type="Google" id="ProtNLM"/>
    </source>
</evidence>
<evidence type="ECO:0000256" key="8">
    <source>
        <dbReference type="SAM" id="MobiDB-lite"/>
    </source>
</evidence>
<dbReference type="InterPro" id="IPR023827">
    <property type="entry name" value="Peptidase_S8_Asp-AS"/>
</dbReference>
<dbReference type="InterPro" id="IPR000209">
    <property type="entry name" value="Peptidase_S8/S53_dom"/>
</dbReference>
<evidence type="ECO:0000313" key="12">
    <source>
        <dbReference type="EMBL" id="KNE57775.1"/>
    </source>
</evidence>
<dbReference type="CDD" id="cd04077">
    <property type="entry name" value="Peptidases_S8_PCSK9_ProteinaseK_like"/>
    <property type="match status" value="1"/>
</dbReference>
<evidence type="ECO:0000259" key="11">
    <source>
        <dbReference type="Pfam" id="PF05922"/>
    </source>
</evidence>
<dbReference type="InterPro" id="IPR022398">
    <property type="entry name" value="Peptidase_S8_His-AS"/>
</dbReference>
<keyword evidence="2 6" id="KW-0645">Protease</keyword>
<feature type="domain" description="Peptidase S8/S53" evidence="10">
    <location>
        <begin position="164"/>
        <end position="408"/>
    </location>
</feature>
<keyword evidence="9" id="KW-0732">Signal</keyword>
<dbReference type="InterPro" id="IPR036852">
    <property type="entry name" value="Peptidase_S8/S53_dom_sf"/>
</dbReference>
<dbReference type="PROSITE" id="PS00136">
    <property type="entry name" value="SUBTILASE_ASP"/>
    <property type="match status" value="1"/>
</dbReference>
<proteinExistence type="inferred from homology"/>
<comment type="similarity">
    <text evidence="1 6 7">Belongs to the peptidase S8 family.</text>
</comment>
<dbReference type="InterPro" id="IPR034193">
    <property type="entry name" value="PCSK9_ProteinaseK-like"/>
</dbReference>
<dbReference type="Proteomes" id="UP000054350">
    <property type="component" value="Unassembled WGS sequence"/>
</dbReference>
<evidence type="ECO:0000256" key="7">
    <source>
        <dbReference type="RuleBase" id="RU003355"/>
    </source>
</evidence>
<feature type="signal peptide" evidence="9">
    <location>
        <begin position="1"/>
        <end position="22"/>
    </location>
</feature>
<name>A0A0L0S5P4_ALLM3</name>
<dbReference type="PROSITE" id="PS00137">
    <property type="entry name" value="SUBTILASE_HIS"/>
    <property type="match status" value="1"/>
</dbReference>
<dbReference type="PROSITE" id="PS51892">
    <property type="entry name" value="SUBTILASE"/>
    <property type="match status" value="1"/>
</dbReference>
<dbReference type="PRINTS" id="PR00723">
    <property type="entry name" value="SUBTILISIN"/>
</dbReference>
<dbReference type="OMA" id="DSNYMFG"/>
<evidence type="ECO:0000256" key="3">
    <source>
        <dbReference type="ARBA" id="ARBA00022801"/>
    </source>
</evidence>
<feature type="region of interest" description="Disordered" evidence="8">
    <location>
        <begin position="255"/>
        <end position="276"/>
    </location>
</feature>
<reference evidence="13" key="2">
    <citation type="submission" date="2009-11" db="EMBL/GenBank/DDBJ databases">
        <title>The Genome Sequence of Allomyces macrogynus strain ATCC 38327.</title>
        <authorList>
            <consortium name="The Broad Institute Genome Sequencing Platform"/>
            <person name="Russ C."/>
            <person name="Cuomo C."/>
            <person name="Shea T."/>
            <person name="Young S.K."/>
            <person name="Zeng Q."/>
            <person name="Koehrsen M."/>
            <person name="Haas B."/>
            <person name="Borodovsky M."/>
            <person name="Guigo R."/>
            <person name="Alvarado L."/>
            <person name="Berlin A."/>
            <person name="Borenstein D."/>
            <person name="Chen Z."/>
            <person name="Engels R."/>
            <person name="Freedman E."/>
            <person name="Gellesch M."/>
            <person name="Goldberg J."/>
            <person name="Griggs A."/>
            <person name="Gujja S."/>
            <person name="Heiman D."/>
            <person name="Hepburn T."/>
            <person name="Howarth C."/>
            <person name="Jen D."/>
            <person name="Larson L."/>
            <person name="Lewis B."/>
            <person name="Mehta T."/>
            <person name="Park D."/>
            <person name="Pearson M."/>
            <person name="Roberts A."/>
            <person name="Saif S."/>
            <person name="Shenoy N."/>
            <person name="Sisk P."/>
            <person name="Stolte C."/>
            <person name="Sykes S."/>
            <person name="Walk T."/>
            <person name="White J."/>
            <person name="Yandava C."/>
            <person name="Burger G."/>
            <person name="Gray M.W."/>
            <person name="Holland P.W.H."/>
            <person name="King N."/>
            <person name="Lang F.B.F."/>
            <person name="Roger A.J."/>
            <person name="Ruiz-Trillo I."/>
            <person name="Lander E."/>
            <person name="Nusbaum C."/>
        </authorList>
    </citation>
    <scope>NUCLEOTIDE SEQUENCE [LARGE SCALE GENOMIC DNA]</scope>
    <source>
        <strain evidence="13">ATCC 38327</strain>
    </source>
</reference>
<feature type="active site" description="Charge relay system" evidence="5 6">
    <location>
        <position position="365"/>
    </location>
</feature>
<dbReference type="GO" id="GO:0006508">
    <property type="term" value="P:proteolysis"/>
    <property type="evidence" value="ECO:0007669"/>
    <property type="project" value="UniProtKB-KW"/>
</dbReference>
<keyword evidence="3 6" id="KW-0378">Hydrolase</keyword>
<dbReference type="InterPro" id="IPR023828">
    <property type="entry name" value="Peptidase_S8_Ser-AS"/>
</dbReference>
<evidence type="ECO:0000256" key="5">
    <source>
        <dbReference type="PIRSR" id="PIRSR615500-1"/>
    </source>
</evidence>
<organism evidence="12 13">
    <name type="scientific">Allomyces macrogynus (strain ATCC 38327)</name>
    <name type="common">Allomyces javanicus var. macrogynus</name>
    <dbReference type="NCBI Taxonomy" id="578462"/>
    <lineage>
        <taxon>Eukaryota</taxon>
        <taxon>Fungi</taxon>
        <taxon>Fungi incertae sedis</taxon>
        <taxon>Blastocladiomycota</taxon>
        <taxon>Blastocladiomycetes</taxon>
        <taxon>Blastocladiales</taxon>
        <taxon>Blastocladiaceae</taxon>
        <taxon>Allomyces</taxon>
    </lineage>
</organism>
<dbReference type="GO" id="GO:0004252">
    <property type="term" value="F:serine-type endopeptidase activity"/>
    <property type="evidence" value="ECO:0007669"/>
    <property type="project" value="UniProtKB-UniRule"/>
</dbReference>
<dbReference type="eggNOG" id="KOG1153">
    <property type="taxonomic scope" value="Eukaryota"/>
</dbReference>
<dbReference type="InterPro" id="IPR050131">
    <property type="entry name" value="Peptidase_S8_subtilisin-like"/>
</dbReference>
<evidence type="ECO:0000256" key="4">
    <source>
        <dbReference type="ARBA" id="ARBA00022825"/>
    </source>
</evidence>
<evidence type="ECO:0000259" key="10">
    <source>
        <dbReference type="Pfam" id="PF00082"/>
    </source>
</evidence>
<dbReference type="AlphaFoldDB" id="A0A0L0S5P4"/>
<dbReference type="InterPro" id="IPR037045">
    <property type="entry name" value="S8pro/Inhibitor_I9_sf"/>
</dbReference>
<reference evidence="12 13" key="1">
    <citation type="submission" date="2009-11" db="EMBL/GenBank/DDBJ databases">
        <title>Annotation of Allomyces macrogynus ATCC 38327.</title>
        <authorList>
            <consortium name="The Broad Institute Genome Sequencing Platform"/>
            <person name="Russ C."/>
            <person name="Cuomo C."/>
            <person name="Burger G."/>
            <person name="Gray M.W."/>
            <person name="Holland P.W.H."/>
            <person name="King N."/>
            <person name="Lang F.B.F."/>
            <person name="Roger A.J."/>
            <person name="Ruiz-Trillo I."/>
            <person name="Young S.K."/>
            <person name="Zeng Q."/>
            <person name="Gargeya S."/>
            <person name="Fitzgerald M."/>
            <person name="Haas B."/>
            <person name="Abouelleil A."/>
            <person name="Alvarado L."/>
            <person name="Arachchi H.M."/>
            <person name="Berlin A."/>
            <person name="Chapman S.B."/>
            <person name="Gearin G."/>
            <person name="Goldberg J."/>
            <person name="Griggs A."/>
            <person name="Gujja S."/>
            <person name="Hansen M."/>
            <person name="Heiman D."/>
            <person name="Howarth C."/>
            <person name="Larimer J."/>
            <person name="Lui A."/>
            <person name="MacDonald P.J.P."/>
            <person name="McCowen C."/>
            <person name="Montmayeur A."/>
            <person name="Murphy C."/>
            <person name="Neiman D."/>
            <person name="Pearson M."/>
            <person name="Priest M."/>
            <person name="Roberts A."/>
            <person name="Saif S."/>
            <person name="Shea T."/>
            <person name="Sisk P."/>
            <person name="Stolte C."/>
            <person name="Sykes S."/>
            <person name="Wortman J."/>
            <person name="Nusbaum C."/>
            <person name="Birren B."/>
        </authorList>
    </citation>
    <scope>NUCLEOTIDE SEQUENCE [LARGE SCALE GENOMIC DNA]</scope>
    <source>
        <strain evidence="12 13">ATCC 38327</strain>
    </source>
</reference>
<evidence type="ECO:0000256" key="9">
    <source>
        <dbReference type="SAM" id="SignalP"/>
    </source>
</evidence>
<accession>A0A0L0S5P4</accession>
<dbReference type="FunFam" id="3.40.50.200:FF:000007">
    <property type="entry name" value="Subtilisin-like serine protease"/>
    <property type="match status" value="1"/>
</dbReference>
<dbReference type="GO" id="GO:0005615">
    <property type="term" value="C:extracellular space"/>
    <property type="evidence" value="ECO:0007669"/>
    <property type="project" value="TreeGrafter"/>
</dbReference>
<feature type="compositionally biased region" description="Basic residues" evidence="8">
    <location>
        <begin position="256"/>
        <end position="265"/>
    </location>
</feature>
<dbReference type="PANTHER" id="PTHR43806">
    <property type="entry name" value="PEPTIDASE S8"/>
    <property type="match status" value="1"/>
</dbReference>
<gene>
    <name evidence="12" type="ORF">AMAG_04627</name>
</gene>
<protein>
    <recommendedName>
        <fullName evidence="14">Peptidase S8/S53 domain-containing protein</fullName>
    </recommendedName>
</protein>
<feature type="active site" description="Charge relay system" evidence="5 6">
    <location>
        <position position="205"/>
    </location>
</feature>
<evidence type="ECO:0000256" key="1">
    <source>
        <dbReference type="ARBA" id="ARBA00011073"/>
    </source>
</evidence>
<feature type="chain" id="PRO_5005547794" description="Peptidase S8/S53 domain-containing protein" evidence="9">
    <location>
        <begin position="23"/>
        <end position="510"/>
    </location>
</feature>
<dbReference type="Gene3D" id="3.40.50.200">
    <property type="entry name" value="Peptidase S8/S53 domain"/>
    <property type="match status" value="1"/>
</dbReference>
<dbReference type="PANTHER" id="PTHR43806:SF11">
    <property type="entry name" value="CEREVISIN-RELATED"/>
    <property type="match status" value="1"/>
</dbReference>
<evidence type="ECO:0000256" key="6">
    <source>
        <dbReference type="PROSITE-ProRule" id="PRU01240"/>
    </source>
</evidence>
<dbReference type="Pfam" id="PF00082">
    <property type="entry name" value="Peptidase_S8"/>
    <property type="match status" value="1"/>
</dbReference>
<dbReference type="Pfam" id="PF05922">
    <property type="entry name" value="Inhibitor_I9"/>
    <property type="match status" value="1"/>
</dbReference>
<dbReference type="SUPFAM" id="SSF52743">
    <property type="entry name" value="Subtilisin-like"/>
    <property type="match status" value="1"/>
</dbReference>
<dbReference type="OrthoDB" id="206201at2759"/>
<dbReference type="STRING" id="578462.A0A0L0S5P4"/>
<feature type="domain" description="Inhibitor I9" evidence="11">
    <location>
        <begin position="48"/>
        <end position="128"/>
    </location>
</feature>
<feature type="active site" description="Charge relay system" evidence="5 6">
    <location>
        <position position="173"/>
    </location>
</feature>